<organism evidence="1 2">
    <name type="scientific">Paractinoplanes aksuensis</name>
    <dbReference type="NCBI Taxonomy" id="2939490"/>
    <lineage>
        <taxon>Bacteria</taxon>
        <taxon>Bacillati</taxon>
        <taxon>Actinomycetota</taxon>
        <taxon>Actinomycetes</taxon>
        <taxon>Micromonosporales</taxon>
        <taxon>Micromonosporaceae</taxon>
        <taxon>Paractinoplanes</taxon>
    </lineage>
</organism>
<keyword evidence="2" id="KW-1185">Reference proteome</keyword>
<gene>
    <name evidence="1" type="ORF">M1L60_24425</name>
</gene>
<reference evidence="1 2" key="1">
    <citation type="submission" date="2022-06" db="EMBL/GenBank/DDBJ databases">
        <title>New Species of the Genus Actinoplanes, ActinopZanes ferrugineus.</title>
        <authorList>
            <person name="Ding P."/>
        </authorList>
    </citation>
    <scope>NUCLEOTIDE SEQUENCE [LARGE SCALE GENOMIC DNA]</scope>
    <source>
        <strain evidence="1 2">TRM88003</strain>
    </source>
</reference>
<accession>A0ABT1DSD2</accession>
<evidence type="ECO:0000313" key="2">
    <source>
        <dbReference type="Proteomes" id="UP001523369"/>
    </source>
</evidence>
<name>A0ABT1DSD2_9ACTN</name>
<sequence>MVLKKMLGAIGIGGLSVDTVLDNPNGDGEE</sequence>
<dbReference type="Proteomes" id="UP001523369">
    <property type="component" value="Unassembled WGS sequence"/>
</dbReference>
<dbReference type="EMBL" id="JAMYJR010000027">
    <property type="protein sequence ID" value="MCO8273747.1"/>
    <property type="molecule type" value="Genomic_DNA"/>
</dbReference>
<dbReference type="RefSeq" id="WP_253239827.1">
    <property type="nucleotide sequence ID" value="NZ_JAMYJR010000027.1"/>
</dbReference>
<protein>
    <submittedName>
        <fullName evidence="1">Sporulation protein</fullName>
    </submittedName>
</protein>
<evidence type="ECO:0000313" key="1">
    <source>
        <dbReference type="EMBL" id="MCO8273747.1"/>
    </source>
</evidence>
<proteinExistence type="predicted"/>
<comment type="caution">
    <text evidence="1">The sequence shown here is derived from an EMBL/GenBank/DDBJ whole genome shotgun (WGS) entry which is preliminary data.</text>
</comment>